<dbReference type="HOGENOM" id="CLU_029537_0_1_1"/>
<dbReference type="AlphaFoldDB" id="L2GAE4"/>
<dbReference type="STRING" id="1213859.L2GAE4"/>
<name>L2GAE4_COLFN</name>
<dbReference type="InterPro" id="IPR053228">
    <property type="entry name" value="Stereospecific_Lipase"/>
</dbReference>
<gene>
    <name evidence="2" type="ORF">CGGC5_4670</name>
</gene>
<accession>L2GAE4</accession>
<feature type="chain" id="PRO_5003959605" evidence="1">
    <location>
        <begin position="21"/>
        <end position="543"/>
    </location>
</feature>
<reference evidence="2" key="1">
    <citation type="submission" date="2012-08" db="EMBL/GenBank/DDBJ databases">
        <title>Genome analysis of Colletotrichum orbiculare and Colletotrichum fructicola.</title>
        <authorList>
            <person name="Gan P.H.P."/>
            <person name="Ikeda K."/>
            <person name="Irieda H."/>
            <person name="Narusaka M."/>
            <person name="O'Connell R.J."/>
            <person name="Narusaka Y."/>
            <person name="Takano Y."/>
            <person name="Kubo Y."/>
            <person name="Shirasu K."/>
        </authorList>
    </citation>
    <scope>NUCLEOTIDE SEQUENCE</scope>
    <source>
        <strain evidence="2">Nara gc5</strain>
    </source>
</reference>
<dbReference type="Gene3D" id="3.40.50.1820">
    <property type="entry name" value="alpha/beta hydrolase"/>
    <property type="match status" value="1"/>
</dbReference>
<dbReference type="PANTHER" id="PTHR37574:SF1">
    <property type="entry name" value="LIPASE B"/>
    <property type="match status" value="1"/>
</dbReference>
<dbReference type="EMBL" id="KB020560">
    <property type="protein sequence ID" value="ELA35634.1"/>
    <property type="molecule type" value="Genomic_DNA"/>
</dbReference>
<evidence type="ECO:0000313" key="2">
    <source>
        <dbReference type="EMBL" id="ELA35634.1"/>
    </source>
</evidence>
<evidence type="ECO:0000256" key="1">
    <source>
        <dbReference type="SAM" id="SignalP"/>
    </source>
</evidence>
<sequence>MRSPVQQAALLGILLQSTDAAPAGLLDSLTGVTQLLSLPTNYVQSLSGILGTNPTAGLNVLNANDLQTKLGAIWGSKAIAPAGLLSGFQGILSSGGLLGGSGLLGLGSADLTSIVNKLVGPLTPLDSTNNLNPLNPARPIYPKKDAADAPYSLTEQQLRQAIYIPKSFTYGQKPPVIFVPGTGTYANEAFGGNLLKLLTGVPYADPVLLNVPGALLGDAQVNSEYVAYATNYINGITGKNASIVSWSQGGLDTQWAFTFWPSTRAVVSNFLPVSPDFHGTVLANVLCLSPGAGALNAPCDPSVIQQEYTSNFVTTLRAKGGADAYVPTTTFYSALLDEVVEPQQGTAASAYITDARRVGVTNVEVQKVCAGRPAGGVYGHATTLLNPLTAALVKDALMNGSGPAQIGRINLNDVCKDIIAPGLNVEDGTNYSAAGIRSPFPNLSAFFDICPDLSSVNTMKSTLIAVALAQAAIVLGAVIQGYSCVINGNVNTSDNICVAAAGTPLPESPGTCCFDESARAASFEQGCADNGGKANSLGPCARS</sequence>
<organism evidence="2">
    <name type="scientific">Colletotrichum fructicola (strain Nara gc5)</name>
    <name type="common">Anthracnose fungus</name>
    <name type="synonym">Colletotrichum gloeosporioides (strain Nara gc5)</name>
    <dbReference type="NCBI Taxonomy" id="1213859"/>
    <lineage>
        <taxon>Eukaryota</taxon>
        <taxon>Fungi</taxon>
        <taxon>Dikarya</taxon>
        <taxon>Ascomycota</taxon>
        <taxon>Pezizomycotina</taxon>
        <taxon>Sordariomycetes</taxon>
        <taxon>Hypocreomycetidae</taxon>
        <taxon>Glomerellales</taxon>
        <taxon>Glomerellaceae</taxon>
        <taxon>Colletotrichum</taxon>
        <taxon>Colletotrichum gloeosporioides species complex</taxon>
    </lineage>
</organism>
<dbReference type="ESTHER" id="colgn-l2gae4">
    <property type="family name" value="Canar_LipB"/>
</dbReference>
<dbReference type="PANTHER" id="PTHR37574">
    <property type="entry name" value="LIPASE B"/>
    <property type="match status" value="1"/>
</dbReference>
<dbReference type="SUPFAM" id="SSF53474">
    <property type="entry name" value="alpha/beta-Hydrolases"/>
    <property type="match status" value="1"/>
</dbReference>
<keyword evidence="1" id="KW-0732">Signal</keyword>
<protein>
    <submittedName>
        <fullName evidence="2">Lipase b</fullName>
    </submittedName>
</protein>
<dbReference type="InterPro" id="IPR029058">
    <property type="entry name" value="AB_hydrolase_fold"/>
</dbReference>
<proteinExistence type="predicted"/>
<feature type="signal peptide" evidence="1">
    <location>
        <begin position="1"/>
        <end position="20"/>
    </location>
</feature>